<evidence type="ECO:0000256" key="5">
    <source>
        <dbReference type="ARBA" id="ARBA00023163"/>
    </source>
</evidence>
<keyword evidence="5" id="KW-0804">Transcription</keyword>
<evidence type="ECO:0000256" key="1">
    <source>
        <dbReference type="ARBA" id="ARBA00004123"/>
    </source>
</evidence>
<feature type="compositionally biased region" description="Gly residues" evidence="7">
    <location>
        <begin position="200"/>
        <end position="226"/>
    </location>
</feature>
<feature type="compositionally biased region" description="Low complexity" evidence="7">
    <location>
        <begin position="353"/>
        <end position="374"/>
    </location>
</feature>
<feature type="compositionally biased region" description="Acidic residues" evidence="7">
    <location>
        <begin position="612"/>
        <end position="622"/>
    </location>
</feature>
<evidence type="ECO:0000313" key="9">
    <source>
        <dbReference type="EMBL" id="EEH53386.1"/>
    </source>
</evidence>
<dbReference type="RefSeq" id="XP_003062567.1">
    <property type="nucleotide sequence ID" value="XM_003062521.1"/>
</dbReference>
<evidence type="ECO:0000256" key="3">
    <source>
        <dbReference type="ARBA" id="ARBA00023015"/>
    </source>
</evidence>
<organism evidence="10">
    <name type="scientific">Micromonas pusilla (strain CCMP1545)</name>
    <name type="common">Picoplanktonic green alga</name>
    <dbReference type="NCBI Taxonomy" id="564608"/>
    <lineage>
        <taxon>Eukaryota</taxon>
        <taxon>Viridiplantae</taxon>
        <taxon>Chlorophyta</taxon>
        <taxon>Mamiellophyceae</taxon>
        <taxon>Mamiellales</taxon>
        <taxon>Mamiellaceae</taxon>
        <taxon>Micromonas</taxon>
    </lineage>
</organism>
<dbReference type="OMA" id="TMEMERP"/>
<dbReference type="GeneID" id="9687779"/>
<dbReference type="InterPro" id="IPR046347">
    <property type="entry name" value="bZIP_sf"/>
</dbReference>
<feature type="compositionally biased region" description="Low complexity" evidence="7">
    <location>
        <begin position="652"/>
        <end position="664"/>
    </location>
</feature>
<dbReference type="GO" id="GO:0005634">
    <property type="term" value="C:nucleus"/>
    <property type="evidence" value="ECO:0007669"/>
    <property type="project" value="UniProtKB-SubCell"/>
</dbReference>
<feature type="compositionally biased region" description="Low complexity" evidence="7">
    <location>
        <begin position="33"/>
        <end position="68"/>
    </location>
</feature>
<dbReference type="OrthoDB" id="295274at2759"/>
<dbReference type="EMBL" id="GG663746">
    <property type="protein sequence ID" value="EEH53386.1"/>
    <property type="molecule type" value="Genomic_DNA"/>
</dbReference>
<dbReference type="PROSITE" id="PS50217">
    <property type="entry name" value="BZIP"/>
    <property type="match status" value="1"/>
</dbReference>
<dbReference type="eggNOG" id="ENOG502QQUV">
    <property type="taxonomic scope" value="Eukaryota"/>
</dbReference>
<reference evidence="9 10" key="1">
    <citation type="journal article" date="2009" name="Science">
        <title>Green evolution and dynamic adaptations revealed by genomes of the marine picoeukaryotes Micromonas.</title>
        <authorList>
            <person name="Worden A.Z."/>
            <person name="Lee J.H."/>
            <person name="Mock T."/>
            <person name="Rouze P."/>
            <person name="Simmons M.P."/>
            <person name="Aerts A.L."/>
            <person name="Allen A.E."/>
            <person name="Cuvelier M.L."/>
            <person name="Derelle E."/>
            <person name="Everett M.V."/>
            <person name="Foulon E."/>
            <person name="Grimwood J."/>
            <person name="Gundlach H."/>
            <person name="Henrissat B."/>
            <person name="Napoli C."/>
            <person name="McDonald S.M."/>
            <person name="Parker M.S."/>
            <person name="Rombauts S."/>
            <person name="Salamov A."/>
            <person name="Von Dassow P."/>
            <person name="Badger J.H."/>
            <person name="Coutinho P.M."/>
            <person name="Demir E."/>
            <person name="Dubchak I."/>
            <person name="Gentemann C."/>
            <person name="Eikrem W."/>
            <person name="Gready J.E."/>
            <person name="John U."/>
            <person name="Lanier W."/>
            <person name="Lindquist E.A."/>
            <person name="Lucas S."/>
            <person name="Mayer K.F."/>
            <person name="Moreau H."/>
            <person name="Not F."/>
            <person name="Otillar R."/>
            <person name="Panaud O."/>
            <person name="Pangilinan J."/>
            <person name="Paulsen I."/>
            <person name="Piegu B."/>
            <person name="Poliakov A."/>
            <person name="Robbens S."/>
            <person name="Schmutz J."/>
            <person name="Toulza E."/>
            <person name="Wyss T."/>
            <person name="Zelensky A."/>
            <person name="Zhou K."/>
            <person name="Armbrust E.V."/>
            <person name="Bhattacharya D."/>
            <person name="Goodenough U.W."/>
            <person name="Van de Peer Y."/>
            <person name="Grigoriev I.V."/>
        </authorList>
    </citation>
    <scope>NUCLEOTIDE SEQUENCE [LARGE SCALE GENOMIC DNA]</scope>
    <source>
        <strain evidence="9 10">CCMP1545</strain>
    </source>
</reference>
<feature type="region of interest" description="Disordered" evidence="7">
    <location>
        <begin position="200"/>
        <end position="256"/>
    </location>
</feature>
<feature type="compositionally biased region" description="Low complexity" evidence="7">
    <location>
        <begin position="87"/>
        <end position="107"/>
    </location>
</feature>
<feature type="compositionally biased region" description="Gly residues" evidence="7">
    <location>
        <begin position="690"/>
        <end position="699"/>
    </location>
</feature>
<dbReference type="PANTHER" id="PTHR47416:SF8">
    <property type="entry name" value="BASIC-LEUCINE ZIPPER TRANSCRIPTION FACTOR E-RELATED"/>
    <property type="match status" value="1"/>
</dbReference>
<gene>
    <name evidence="9" type="ORF">MICPUCDRAFT_48531</name>
</gene>
<feature type="compositionally biased region" description="Basic and acidic residues" evidence="7">
    <location>
        <begin position="674"/>
        <end position="687"/>
    </location>
</feature>
<dbReference type="CDD" id="cd14704">
    <property type="entry name" value="bZIP_HY5-like"/>
    <property type="match status" value="1"/>
</dbReference>
<keyword evidence="4 9" id="KW-0238">DNA-binding</keyword>
<dbReference type="InterPro" id="IPR004827">
    <property type="entry name" value="bZIP"/>
</dbReference>
<keyword evidence="10" id="KW-1185">Reference proteome</keyword>
<evidence type="ECO:0000256" key="2">
    <source>
        <dbReference type="ARBA" id="ARBA00007163"/>
    </source>
</evidence>
<evidence type="ECO:0000256" key="6">
    <source>
        <dbReference type="ARBA" id="ARBA00023242"/>
    </source>
</evidence>
<dbReference type="Pfam" id="PF00170">
    <property type="entry name" value="bZIP_1"/>
    <property type="match status" value="1"/>
</dbReference>
<keyword evidence="6" id="KW-0539">Nucleus</keyword>
<evidence type="ECO:0000259" key="8">
    <source>
        <dbReference type="PROSITE" id="PS50217"/>
    </source>
</evidence>
<feature type="region of interest" description="Disordered" evidence="7">
    <location>
        <begin position="610"/>
        <end position="699"/>
    </location>
</feature>
<feature type="domain" description="BZIP" evidence="8">
    <location>
        <begin position="232"/>
        <end position="289"/>
    </location>
</feature>
<dbReference type="SUPFAM" id="SSF57959">
    <property type="entry name" value="Leucine zipper domain"/>
    <property type="match status" value="1"/>
</dbReference>
<dbReference type="SMART" id="SM00338">
    <property type="entry name" value="BRLZ"/>
    <property type="match status" value="1"/>
</dbReference>
<feature type="region of interest" description="Disordered" evidence="7">
    <location>
        <begin position="1"/>
        <end position="149"/>
    </location>
</feature>
<accession>C1N390</accession>
<dbReference type="STRING" id="564608.C1N390"/>
<dbReference type="GO" id="GO:0003677">
    <property type="term" value="F:DNA binding"/>
    <property type="evidence" value="ECO:0007669"/>
    <property type="project" value="UniProtKB-KW"/>
</dbReference>
<dbReference type="KEGG" id="mpp:MICPUCDRAFT_48531"/>
<evidence type="ECO:0000256" key="4">
    <source>
        <dbReference type="ARBA" id="ARBA00023125"/>
    </source>
</evidence>
<name>C1N390_MICPC</name>
<feature type="region of interest" description="Disordered" evidence="7">
    <location>
        <begin position="350"/>
        <end position="374"/>
    </location>
</feature>
<proteinExistence type="inferred from homology"/>
<dbReference type="AlphaFoldDB" id="C1N390"/>
<comment type="subcellular location">
    <subcellularLocation>
        <location evidence="1">Nucleus</location>
    </subcellularLocation>
</comment>
<keyword evidence="3" id="KW-0805">Transcription regulation</keyword>
<dbReference type="PANTHER" id="PTHR47416">
    <property type="entry name" value="BASIC-LEUCINE ZIPPER TRANSCRIPTION FACTOR F-RELATED"/>
    <property type="match status" value="1"/>
</dbReference>
<protein>
    <submittedName>
        <fullName evidence="9">BZIP superfamily DNA-binding transcription factor</fullName>
    </submittedName>
</protein>
<evidence type="ECO:0000256" key="7">
    <source>
        <dbReference type="SAM" id="MobiDB-lite"/>
    </source>
</evidence>
<dbReference type="Proteomes" id="UP000001876">
    <property type="component" value="Unassembled WGS sequence"/>
</dbReference>
<sequence length="767" mass="78357">MTRDETDYLGELLRGDALPTPTPTPMNARGRKSSNATAGASARRRGANATSARGAPSSSQGSDASGSSRKQRRRGANATSPRGAPWSSQGSDASGSSRGCSDDSSASKATRAPRTPPHGPTQTPGGGGGATPSSPRAPPPTTRDHHDVDDLLFVPPDLEAAVKLEGLVDPDDLAFADAFIDDVAGDILFGDGGMLGDAGGVAPGPGSGANGNGGDGGNGGNGGNGGGEEEDEEKKRARLVRNRESAQLSRQRKKQHMDELDLRCRGLQVECAELHKLAHCLSAENHRLRAHCNLVATGKTPPETPPPPPHPYVAAQVGPGGMTHMPITPMMFQPKIPLPPRGGFVAPAPAPAPAAAAAGSNAGSTPSSPAGAANADHEAELMVATKKRKSNASKGVAAVTAAALAALSVACLSLGSRSGAGSGGQLALSGVALGGARRHLLAAATSGVFGGDDAAEAVPERALVAARADLLDATTRATATATAATRPPRPTMEMERPAVIPMRGGEREAIPLRGKSREVALPYDGESSIETWGATDDDGWIPTTRASSEDARFDAAGDATKDPWTAAFHRLGHNAETLREMTCREMFRFNALDLNAAGGDVAFTRRLSEAAAAEEEEEEGEREGDVKKATGARGELELPPVAIPLPPRDAGPSESSSSSLVGGSDARRPLPLPLKEERRRTIGDDARSGAGAGAGAGGFGVGDDESSLVSVLLPPPAASASRVGGAMPTLSKLFVVTRSRRTSEYVTYSCRLPVVDRAAAGATAGWS</sequence>
<comment type="similarity">
    <text evidence="2">Belongs to the bZIP family.</text>
</comment>
<dbReference type="Gene3D" id="1.20.5.170">
    <property type="match status" value="1"/>
</dbReference>
<evidence type="ECO:0000313" key="10">
    <source>
        <dbReference type="Proteomes" id="UP000001876"/>
    </source>
</evidence>
<dbReference type="GO" id="GO:0003700">
    <property type="term" value="F:DNA-binding transcription factor activity"/>
    <property type="evidence" value="ECO:0007669"/>
    <property type="project" value="InterPro"/>
</dbReference>